<protein>
    <submittedName>
        <fullName evidence="2">Uncharacterized protein</fullName>
    </submittedName>
</protein>
<dbReference type="Proteomes" id="UP000017174">
    <property type="component" value="Unassembled WGS sequence"/>
</dbReference>
<dbReference type="HOGENOM" id="CLU_2938918_0_0_11"/>
<keyword evidence="1" id="KW-1133">Transmembrane helix</keyword>
<accession>U7V245</accession>
<keyword evidence="1" id="KW-0812">Transmembrane</keyword>
<gene>
    <name evidence="2" type="ORF">HMPREF0742_02148</name>
</gene>
<proteinExistence type="predicted"/>
<sequence length="60" mass="6943">MCGKSPYLYAWWGLTYPLGGLKIFVFAHLKFIRSHVFSHLGTLFFKNDVHSLAIKAHLYT</sequence>
<feature type="transmembrane region" description="Helical" evidence="1">
    <location>
        <begin position="6"/>
        <end position="29"/>
    </location>
</feature>
<reference evidence="2 3" key="1">
    <citation type="submission" date="2013-08" db="EMBL/GenBank/DDBJ databases">
        <authorList>
            <person name="Weinstock G."/>
            <person name="Sodergren E."/>
            <person name="Wylie T."/>
            <person name="Fulton L."/>
            <person name="Fulton R."/>
            <person name="Fronick C."/>
            <person name="O'Laughlin M."/>
            <person name="Godfrey J."/>
            <person name="Miner T."/>
            <person name="Herter B."/>
            <person name="Appelbaum E."/>
            <person name="Cordes M."/>
            <person name="Lek S."/>
            <person name="Wollam A."/>
            <person name="Pepin K.H."/>
            <person name="Palsikar V.B."/>
            <person name="Mitreva M."/>
            <person name="Wilson R.K."/>
        </authorList>
    </citation>
    <scope>NUCLEOTIDE SEQUENCE [LARGE SCALE GENOMIC DNA]</scope>
    <source>
        <strain evidence="2 3">F0184</strain>
    </source>
</reference>
<evidence type="ECO:0000256" key="1">
    <source>
        <dbReference type="SAM" id="Phobius"/>
    </source>
</evidence>
<evidence type="ECO:0000313" key="2">
    <source>
        <dbReference type="EMBL" id="ERT64788.1"/>
    </source>
</evidence>
<keyword evidence="1" id="KW-0472">Membrane</keyword>
<evidence type="ECO:0000313" key="3">
    <source>
        <dbReference type="Proteomes" id="UP000017174"/>
    </source>
</evidence>
<comment type="caution">
    <text evidence="2">The sequence shown here is derived from an EMBL/GenBank/DDBJ whole genome shotgun (WGS) entry which is preliminary data.</text>
</comment>
<name>U7V245_9MICC</name>
<organism evidence="2 3">
    <name type="scientific">Rothia aeria F0184</name>
    <dbReference type="NCBI Taxonomy" id="888019"/>
    <lineage>
        <taxon>Bacteria</taxon>
        <taxon>Bacillati</taxon>
        <taxon>Actinomycetota</taxon>
        <taxon>Actinomycetes</taxon>
        <taxon>Micrococcales</taxon>
        <taxon>Micrococcaceae</taxon>
        <taxon>Rothia</taxon>
    </lineage>
</organism>
<dbReference type="AlphaFoldDB" id="U7V245"/>
<dbReference type="EMBL" id="AXZG01000059">
    <property type="protein sequence ID" value="ERT64788.1"/>
    <property type="molecule type" value="Genomic_DNA"/>
</dbReference>